<feature type="region of interest" description="Disordered" evidence="1">
    <location>
        <begin position="263"/>
        <end position="296"/>
    </location>
</feature>
<dbReference type="EMBL" id="FNFM01000001">
    <property type="protein sequence ID" value="SDJ64707.1"/>
    <property type="molecule type" value="Genomic_DNA"/>
</dbReference>
<reference evidence="3" key="1">
    <citation type="submission" date="2016-10" db="EMBL/GenBank/DDBJ databases">
        <authorList>
            <person name="Varghese N."/>
            <person name="Submissions S."/>
        </authorList>
    </citation>
    <scope>NUCLEOTIDE SEQUENCE [LARGE SCALE GENOMIC DNA]</scope>
    <source>
        <strain evidence="3">DSM 45460</strain>
    </source>
</reference>
<accession>A0A1G8VFL6</accession>
<sequence>MFGWNRVNSRLRDPYTPVFRTSSGFRGAWGAGGENSGRAWDSPPEAGEPARDSTPDLPLGIWRWGACCWDCRWGAWKSFEEAFSGNCRPCSSAGIVEASSAGGAVGKSVQLRRFVGRRGGPSGPGGRDGRGRRFQGWFVGLLGAGIPGNLEHTVDHGVRTRLFDGISLMSIWLTAIHFVPRNRRAGDRVPTMCTVDRVTLRRDIRPWSGAFPHGCFPRVDTARSASSNPVGRPIPPVRTVPFSTAPFPTAPFRSASTRAIPTADFTQPGVISRGPATPSAISKDALVEASAPRRET</sequence>
<gene>
    <name evidence="2" type="ORF">SAMN04487820_10148</name>
</gene>
<keyword evidence="3" id="KW-1185">Reference proteome</keyword>
<feature type="region of interest" description="Disordered" evidence="1">
    <location>
        <begin position="29"/>
        <end position="54"/>
    </location>
</feature>
<proteinExistence type="predicted"/>
<evidence type="ECO:0000256" key="1">
    <source>
        <dbReference type="SAM" id="MobiDB-lite"/>
    </source>
</evidence>
<dbReference type="AlphaFoldDB" id="A0A1G8VFL6"/>
<organism evidence="2 3">
    <name type="scientific">Actinopolyspora mzabensis</name>
    <dbReference type="NCBI Taxonomy" id="995066"/>
    <lineage>
        <taxon>Bacteria</taxon>
        <taxon>Bacillati</taxon>
        <taxon>Actinomycetota</taxon>
        <taxon>Actinomycetes</taxon>
        <taxon>Actinopolysporales</taxon>
        <taxon>Actinopolysporaceae</taxon>
        <taxon>Actinopolyspora</taxon>
    </lineage>
</organism>
<dbReference type="Proteomes" id="UP000199213">
    <property type="component" value="Unassembled WGS sequence"/>
</dbReference>
<protein>
    <submittedName>
        <fullName evidence="2">Uncharacterized protein</fullName>
    </submittedName>
</protein>
<name>A0A1G8VFL6_ACTMZ</name>
<evidence type="ECO:0000313" key="3">
    <source>
        <dbReference type="Proteomes" id="UP000199213"/>
    </source>
</evidence>
<evidence type="ECO:0000313" key="2">
    <source>
        <dbReference type="EMBL" id="SDJ64707.1"/>
    </source>
</evidence>